<feature type="compositionally biased region" description="Polar residues" evidence="3">
    <location>
        <begin position="654"/>
        <end position="668"/>
    </location>
</feature>
<dbReference type="SMART" id="SM00230">
    <property type="entry name" value="CysPc"/>
    <property type="match status" value="1"/>
</dbReference>
<dbReference type="EMBL" id="KZ679009">
    <property type="protein sequence ID" value="PSS22587.1"/>
    <property type="molecule type" value="Genomic_DNA"/>
</dbReference>
<feature type="active site" evidence="1 2">
    <location>
        <position position="389"/>
    </location>
</feature>
<dbReference type="Pfam" id="PF00648">
    <property type="entry name" value="Peptidase_C2"/>
    <property type="match status" value="2"/>
</dbReference>
<sequence length="732" mass="81134">MAAPAPAPAPAPALNSQDVINNFWKASLGNGSTIIKPPSVLPANLYTQMVRKHAPKGIARGRCITESYHAAVKECEARVAKIVADCTRTNTKYNDPHFDLDDMDYCLVPLTAAPASSGPLHEKEDHAILQPDALKGIGTAKQAVSGNAQHNQPGQSASAACRPACARRVGCIFDNPQFYVTQDAYGRDICQGAEGDCCFISSLRSLCVDAEIPHLIAKICPPSCRDETIGVYGFVFSRDGEWVCEIIDDKLYMNVADYDSYPDGRRAAWDASHSELDPEARRKLWKTTFQRNSDALYYASSVHPQETWVPLIEKAFAKAHGGFEAIDGGWPGEGIEDLTGGITTVIASADVLDRDQLWNEGFLDVNKEFLFGASASPRELGRHGIEDDHTYSILRAVEYGGERLLMVRNPWGQREWKGPWSDGSKEWTAKALQDLDYKFGKGGIFWMPYEDFLGRFVQIWHTRLFTPEWNVSQRWTTIQVPWSGAYNPTRFEFTLIAPARTMVVLSQLDSRYFGGLTGQYSYKVAFSLHSCGETSYMIRGHPSGDRSAVAEVDLEPGTYEVRIQVQGRRDKTQPKIEDVIEQNWLSRRDKLIHIGLSYDLAHAKGQPKTKGVGAAINEAVSAAVQDPNPSTDPYTVTDAGLESVLPTPGDPENSPATDPTASAPTISDDTWNAPLVIGLRVFCLNTKATIKLVDPKQKRPIIWMKRTWRTRMKKRCADKAGRNERAEVDDSE</sequence>
<dbReference type="PROSITE" id="PS50203">
    <property type="entry name" value="CALPAIN_CAT"/>
    <property type="match status" value="1"/>
</dbReference>
<evidence type="ECO:0000256" key="1">
    <source>
        <dbReference type="PIRSR" id="PIRSR622684-1"/>
    </source>
</evidence>
<keyword evidence="2" id="KW-0378">Hydrolase</keyword>
<dbReference type="PANTHER" id="PTHR10183">
    <property type="entry name" value="CALPAIN"/>
    <property type="match status" value="1"/>
</dbReference>
<dbReference type="AlphaFoldDB" id="A0A2T3B735"/>
<dbReference type="InParanoid" id="A0A2T3B735"/>
<protein>
    <recommendedName>
        <fullName evidence="4">Calpain catalytic domain-containing protein</fullName>
    </recommendedName>
</protein>
<keyword evidence="2" id="KW-0645">Protease</keyword>
<feature type="active site" evidence="1 2">
    <location>
        <position position="409"/>
    </location>
</feature>
<keyword evidence="2" id="KW-0788">Thiol protease</keyword>
<dbReference type="InterPro" id="IPR001300">
    <property type="entry name" value="Peptidase_C2_calpain_cat"/>
</dbReference>
<feature type="region of interest" description="Disordered" evidence="3">
    <location>
        <begin position="623"/>
        <end position="668"/>
    </location>
</feature>
<dbReference type="PANTHER" id="PTHR10183:SF425">
    <property type="entry name" value="CALPAIN-5"/>
    <property type="match status" value="1"/>
</dbReference>
<dbReference type="RefSeq" id="XP_024722742.1">
    <property type="nucleotide sequence ID" value="XM_024862544.1"/>
</dbReference>
<dbReference type="InterPro" id="IPR022684">
    <property type="entry name" value="Calpain_cysteine_protease"/>
</dbReference>
<reference evidence="5 6" key="1">
    <citation type="journal article" date="2018" name="New Phytol.">
        <title>Comparative genomics and transcriptomics depict ericoid mycorrhizal fungi as versatile saprotrophs and plant mutualists.</title>
        <authorList>
            <person name="Martino E."/>
            <person name="Morin E."/>
            <person name="Grelet G.A."/>
            <person name="Kuo A."/>
            <person name="Kohler A."/>
            <person name="Daghino S."/>
            <person name="Barry K.W."/>
            <person name="Cichocki N."/>
            <person name="Clum A."/>
            <person name="Dockter R.B."/>
            <person name="Hainaut M."/>
            <person name="Kuo R.C."/>
            <person name="LaButti K."/>
            <person name="Lindahl B.D."/>
            <person name="Lindquist E.A."/>
            <person name="Lipzen A."/>
            <person name="Khouja H.R."/>
            <person name="Magnuson J."/>
            <person name="Murat C."/>
            <person name="Ohm R.A."/>
            <person name="Singer S.W."/>
            <person name="Spatafora J.W."/>
            <person name="Wang M."/>
            <person name="Veneault-Fourrey C."/>
            <person name="Henrissat B."/>
            <person name="Grigoriev I.V."/>
            <person name="Martin F.M."/>
            <person name="Perotto S."/>
        </authorList>
    </citation>
    <scope>NUCLEOTIDE SEQUENCE [LARGE SCALE GENOMIC DNA]</scope>
    <source>
        <strain evidence="5 6">ATCC 22711</strain>
    </source>
</reference>
<evidence type="ECO:0000256" key="3">
    <source>
        <dbReference type="SAM" id="MobiDB-lite"/>
    </source>
</evidence>
<dbReference type="GO" id="GO:0006508">
    <property type="term" value="P:proteolysis"/>
    <property type="evidence" value="ECO:0007669"/>
    <property type="project" value="UniProtKB-KW"/>
</dbReference>
<dbReference type="SUPFAM" id="SSF54001">
    <property type="entry name" value="Cysteine proteinases"/>
    <property type="match status" value="1"/>
</dbReference>
<dbReference type="InterPro" id="IPR038765">
    <property type="entry name" value="Papain-like_cys_pep_sf"/>
</dbReference>
<proteinExistence type="predicted"/>
<dbReference type="GO" id="GO:0004198">
    <property type="term" value="F:calcium-dependent cysteine-type endopeptidase activity"/>
    <property type="evidence" value="ECO:0007669"/>
    <property type="project" value="InterPro"/>
</dbReference>
<accession>A0A2T3B735</accession>
<evidence type="ECO:0000313" key="6">
    <source>
        <dbReference type="Proteomes" id="UP000241818"/>
    </source>
</evidence>
<name>A0A2T3B735_AMORE</name>
<keyword evidence="6" id="KW-1185">Reference proteome</keyword>
<dbReference type="OrthoDB" id="424753at2759"/>
<gene>
    <name evidence="5" type="ORF">M430DRAFT_137973</name>
</gene>
<feature type="active site" evidence="1 2">
    <location>
        <position position="197"/>
    </location>
</feature>
<dbReference type="GeneID" id="36570625"/>
<evidence type="ECO:0000256" key="2">
    <source>
        <dbReference type="PROSITE-ProRule" id="PRU00239"/>
    </source>
</evidence>
<feature type="domain" description="Calpain catalytic" evidence="4">
    <location>
        <begin position="167"/>
        <end position="465"/>
    </location>
</feature>
<evidence type="ECO:0000259" key="4">
    <source>
        <dbReference type="PROSITE" id="PS50203"/>
    </source>
</evidence>
<dbReference type="Gene3D" id="3.90.70.10">
    <property type="entry name" value="Cysteine proteinases"/>
    <property type="match status" value="1"/>
</dbReference>
<organism evidence="5 6">
    <name type="scientific">Amorphotheca resinae ATCC 22711</name>
    <dbReference type="NCBI Taxonomy" id="857342"/>
    <lineage>
        <taxon>Eukaryota</taxon>
        <taxon>Fungi</taxon>
        <taxon>Dikarya</taxon>
        <taxon>Ascomycota</taxon>
        <taxon>Pezizomycotina</taxon>
        <taxon>Leotiomycetes</taxon>
        <taxon>Helotiales</taxon>
        <taxon>Amorphothecaceae</taxon>
        <taxon>Amorphotheca</taxon>
    </lineage>
</organism>
<dbReference type="STRING" id="857342.A0A2T3B735"/>
<evidence type="ECO:0000313" key="5">
    <source>
        <dbReference type="EMBL" id="PSS22587.1"/>
    </source>
</evidence>
<dbReference type="Proteomes" id="UP000241818">
    <property type="component" value="Unassembled WGS sequence"/>
</dbReference>